<sequence>MNPASTLAQQRQARGKEIEEKDRHATEAKGKKRVSYGHDEEDAGRLKSEDELFEERERRHTAARILESNELLIFHSHANDESIPQTRLRFEKMMVGLEPDGSDNDWEDDYEDEGSEGASTGTSASRTGDRQEGGIRKRLR</sequence>
<feature type="region of interest" description="Disordered" evidence="1">
    <location>
        <begin position="95"/>
        <end position="140"/>
    </location>
</feature>
<dbReference type="Proteomes" id="UP000076632">
    <property type="component" value="Unassembled WGS sequence"/>
</dbReference>
<feature type="compositionally biased region" description="Low complexity" evidence="1">
    <location>
        <begin position="116"/>
        <end position="126"/>
    </location>
</feature>
<organism evidence="2 3">
    <name type="scientific">Xylona heveae (strain CBS 132557 / TC161)</name>
    <dbReference type="NCBI Taxonomy" id="1328760"/>
    <lineage>
        <taxon>Eukaryota</taxon>
        <taxon>Fungi</taxon>
        <taxon>Dikarya</taxon>
        <taxon>Ascomycota</taxon>
        <taxon>Pezizomycotina</taxon>
        <taxon>Xylonomycetes</taxon>
        <taxon>Xylonales</taxon>
        <taxon>Xylonaceae</taxon>
        <taxon>Xylona</taxon>
    </lineage>
</organism>
<dbReference type="OrthoDB" id="5372011at2759"/>
<proteinExistence type="predicted"/>
<reference evidence="2 3" key="1">
    <citation type="journal article" date="2016" name="Fungal Biol.">
        <title>The genome of Xylona heveae provides a window into fungal endophytism.</title>
        <authorList>
            <person name="Gazis R."/>
            <person name="Kuo A."/>
            <person name="Riley R."/>
            <person name="LaButti K."/>
            <person name="Lipzen A."/>
            <person name="Lin J."/>
            <person name="Amirebrahimi M."/>
            <person name="Hesse C.N."/>
            <person name="Spatafora J.W."/>
            <person name="Henrissat B."/>
            <person name="Hainaut M."/>
            <person name="Grigoriev I.V."/>
            <person name="Hibbett D.S."/>
        </authorList>
    </citation>
    <scope>NUCLEOTIDE SEQUENCE [LARGE SCALE GENOMIC DNA]</scope>
    <source>
        <strain evidence="2 3">TC161</strain>
    </source>
</reference>
<dbReference type="RefSeq" id="XP_018185516.1">
    <property type="nucleotide sequence ID" value="XM_018335446.1"/>
</dbReference>
<evidence type="ECO:0000256" key="1">
    <source>
        <dbReference type="SAM" id="MobiDB-lite"/>
    </source>
</evidence>
<feature type="compositionally biased region" description="Basic and acidic residues" evidence="1">
    <location>
        <begin position="14"/>
        <end position="29"/>
    </location>
</feature>
<feature type="region of interest" description="Disordered" evidence="1">
    <location>
        <begin position="1"/>
        <end position="57"/>
    </location>
</feature>
<keyword evidence="3" id="KW-1185">Reference proteome</keyword>
<feature type="compositionally biased region" description="Basic and acidic residues" evidence="1">
    <location>
        <begin position="43"/>
        <end position="57"/>
    </location>
</feature>
<gene>
    <name evidence="2" type="ORF">L228DRAFT_270728</name>
</gene>
<evidence type="ECO:0000313" key="2">
    <source>
        <dbReference type="EMBL" id="KZF19961.1"/>
    </source>
</evidence>
<dbReference type="EMBL" id="KV407464">
    <property type="protein sequence ID" value="KZF19961.1"/>
    <property type="molecule type" value="Genomic_DNA"/>
</dbReference>
<dbReference type="GeneID" id="28900583"/>
<evidence type="ECO:0000313" key="3">
    <source>
        <dbReference type="Proteomes" id="UP000076632"/>
    </source>
</evidence>
<dbReference type="AlphaFoldDB" id="A0A165A541"/>
<feature type="compositionally biased region" description="Acidic residues" evidence="1">
    <location>
        <begin position="100"/>
        <end position="115"/>
    </location>
</feature>
<name>A0A165A541_XYLHT</name>
<dbReference type="InParanoid" id="A0A165A541"/>
<feature type="compositionally biased region" description="Polar residues" evidence="1">
    <location>
        <begin position="1"/>
        <end position="12"/>
    </location>
</feature>
<protein>
    <submittedName>
        <fullName evidence="2">Uncharacterized protein</fullName>
    </submittedName>
</protein>
<accession>A0A165A541</accession>
<feature type="compositionally biased region" description="Basic and acidic residues" evidence="1">
    <location>
        <begin position="127"/>
        <end position="140"/>
    </location>
</feature>